<dbReference type="InterPro" id="IPR011053">
    <property type="entry name" value="Single_hybrid_motif"/>
</dbReference>
<accession>A0ABW0Q4L4</accession>
<organism evidence="1 2">
    <name type="scientific">Polaromonas jejuensis</name>
    <dbReference type="NCBI Taxonomy" id="457502"/>
    <lineage>
        <taxon>Bacteria</taxon>
        <taxon>Pseudomonadati</taxon>
        <taxon>Pseudomonadota</taxon>
        <taxon>Betaproteobacteria</taxon>
        <taxon>Burkholderiales</taxon>
        <taxon>Comamonadaceae</taxon>
        <taxon>Polaromonas</taxon>
    </lineage>
</organism>
<dbReference type="EMBL" id="JBHSMX010000003">
    <property type="protein sequence ID" value="MFC5519675.1"/>
    <property type="molecule type" value="Genomic_DNA"/>
</dbReference>
<evidence type="ECO:0000313" key="2">
    <source>
        <dbReference type="Proteomes" id="UP001596084"/>
    </source>
</evidence>
<dbReference type="RefSeq" id="WP_068831880.1">
    <property type="nucleotide sequence ID" value="NZ_JBHSMX010000003.1"/>
</dbReference>
<gene>
    <name evidence="1" type="ORF">ACFPP7_01920</name>
</gene>
<proteinExistence type="predicted"/>
<dbReference type="Proteomes" id="UP001596084">
    <property type="component" value="Unassembled WGS sequence"/>
</dbReference>
<name>A0ABW0Q4L4_9BURK</name>
<dbReference type="SUPFAM" id="SSF51230">
    <property type="entry name" value="Single hybrid motif"/>
    <property type="match status" value="1"/>
</dbReference>
<evidence type="ECO:0000313" key="1">
    <source>
        <dbReference type="EMBL" id="MFC5519675.1"/>
    </source>
</evidence>
<reference evidence="2" key="1">
    <citation type="journal article" date="2019" name="Int. J. Syst. Evol. Microbiol.">
        <title>The Global Catalogue of Microorganisms (GCM) 10K type strain sequencing project: providing services to taxonomists for standard genome sequencing and annotation.</title>
        <authorList>
            <consortium name="The Broad Institute Genomics Platform"/>
            <consortium name="The Broad Institute Genome Sequencing Center for Infectious Disease"/>
            <person name="Wu L."/>
            <person name="Ma J."/>
        </authorList>
    </citation>
    <scope>NUCLEOTIDE SEQUENCE [LARGE SCALE GENOMIC DNA]</scope>
    <source>
        <strain evidence="2">CGMCC 4.7277</strain>
    </source>
</reference>
<protein>
    <submittedName>
        <fullName evidence="1">Acetyl-CoA carboxylase biotin carboxyl carrier protein</fullName>
    </submittedName>
</protein>
<keyword evidence="2" id="KW-1185">Reference proteome</keyword>
<comment type="caution">
    <text evidence="1">The sequence shown here is derived from an EMBL/GenBank/DDBJ whole genome shotgun (WGS) entry which is preliminary data.</text>
</comment>
<dbReference type="Gene3D" id="2.40.50.100">
    <property type="match status" value="1"/>
</dbReference>
<sequence length="152" mass="15482">MMIPDLQQLAAWLADTDIGLLELRTPQGHVRLRRDGAMPENDVLEELQGNAEASVPAPVAASKATATPPAVASSVGVFLHHHPLRGAPLAPPGAGVQAGQTVGLLQIGALLLPVAAPQAGVVASMLAAHGSLVGYGTALVELHPSMPPPTDR</sequence>